<reference evidence="1" key="2">
    <citation type="submission" date="2022-03" db="EMBL/GenBank/DDBJ databases">
        <title>Draft title - Genomic analysis of global carrot germplasm unveils the trajectory of domestication and the origin of high carotenoid orange carrot.</title>
        <authorList>
            <person name="Iorizzo M."/>
            <person name="Ellison S."/>
            <person name="Senalik D."/>
            <person name="Macko-Podgorni A."/>
            <person name="Grzebelus D."/>
            <person name="Bostan H."/>
            <person name="Rolling W."/>
            <person name="Curaba J."/>
            <person name="Simon P."/>
        </authorList>
    </citation>
    <scope>NUCLEOTIDE SEQUENCE</scope>
    <source>
        <tissue evidence="1">Leaf</tissue>
    </source>
</reference>
<name>A0A161YIF3_DAUCS</name>
<evidence type="ECO:0000313" key="1">
    <source>
        <dbReference type="EMBL" id="WOG99265.1"/>
    </source>
</evidence>
<proteinExistence type="predicted"/>
<reference evidence="1" key="1">
    <citation type="journal article" date="2016" name="Nat. Genet.">
        <title>A high-quality carrot genome assembly provides new insights into carotenoid accumulation and asterid genome evolution.</title>
        <authorList>
            <person name="Iorizzo M."/>
            <person name="Ellison S."/>
            <person name="Senalik D."/>
            <person name="Zeng P."/>
            <person name="Satapoomin P."/>
            <person name="Huang J."/>
            <person name="Bowman M."/>
            <person name="Iovene M."/>
            <person name="Sanseverino W."/>
            <person name="Cavagnaro P."/>
            <person name="Yildiz M."/>
            <person name="Macko-Podgorni A."/>
            <person name="Moranska E."/>
            <person name="Grzebelus E."/>
            <person name="Grzebelus D."/>
            <person name="Ashrafi H."/>
            <person name="Zheng Z."/>
            <person name="Cheng S."/>
            <person name="Spooner D."/>
            <person name="Van Deynze A."/>
            <person name="Simon P."/>
        </authorList>
    </citation>
    <scope>NUCLEOTIDE SEQUENCE</scope>
    <source>
        <tissue evidence="1">Leaf</tissue>
    </source>
</reference>
<dbReference type="Gramene" id="KZM93019">
    <property type="protein sequence ID" value="KZM93019"/>
    <property type="gene ID" value="DCAR_016264"/>
</dbReference>
<sequence>MNPSWECELRSIFSTRNEAAFILSRYALYNRENLVDMPSPISAIREQRTSMRVFRPHREMLIIQPNHGMGEVVTVDAKQEVNKTSETIIIEDEQGELQVSQVAQKRSGIVIRENTSTIQNRARVVANKGKERVHFGGSGSGF</sequence>
<dbReference type="AlphaFoldDB" id="A0A161YIF3"/>
<protein>
    <submittedName>
        <fullName evidence="1">Uncharacterized protein</fullName>
    </submittedName>
</protein>
<keyword evidence="2" id="KW-1185">Reference proteome</keyword>
<organism evidence="1 2">
    <name type="scientific">Daucus carota subsp. sativus</name>
    <name type="common">Carrot</name>
    <dbReference type="NCBI Taxonomy" id="79200"/>
    <lineage>
        <taxon>Eukaryota</taxon>
        <taxon>Viridiplantae</taxon>
        <taxon>Streptophyta</taxon>
        <taxon>Embryophyta</taxon>
        <taxon>Tracheophyta</taxon>
        <taxon>Spermatophyta</taxon>
        <taxon>Magnoliopsida</taxon>
        <taxon>eudicotyledons</taxon>
        <taxon>Gunneridae</taxon>
        <taxon>Pentapetalae</taxon>
        <taxon>asterids</taxon>
        <taxon>campanulids</taxon>
        <taxon>Apiales</taxon>
        <taxon>Apiaceae</taxon>
        <taxon>Apioideae</taxon>
        <taxon>Scandiceae</taxon>
        <taxon>Daucinae</taxon>
        <taxon>Daucus</taxon>
        <taxon>Daucus sect. Daucus</taxon>
    </lineage>
</organism>
<dbReference type="Proteomes" id="UP000077755">
    <property type="component" value="Chromosome 5"/>
</dbReference>
<evidence type="ECO:0000313" key="2">
    <source>
        <dbReference type="Proteomes" id="UP000077755"/>
    </source>
</evidence>
<dbReference type="EMBL" id="CP093347">
    <property type="protein sequence ID" value="WOG99265.1"/>
    <property type="molecule type" value="Genomic_DNA"/>
</dbReference>
<accession>A0A161YIF3</accession>
<gene>
    <name evidence="1" type="ORF">DCAR_0518613</name>
</gene>